<dbReference type="AlphaFoldDB" id="A0AA45L9I4"/>
<accession>A0AA45L9I4</accession>
<evidence type="ECO:0000256" key="1">
    <source>
        <dbReference type="SAM" id="SignalP"/>
    </source>
</evidence>
<sequence length="275" mass="28497">MVGKFFRKFTCGALVLVLVFVNASVSQAGAGGTSVVQVQGAIASVPELLADSDEVSSGGNSRSVALTSVNGTQVDIPKDAGSGVRITTKNEAGSPVGLKVNLPGANAAGVGKATAPGVVAFPSATVSANAVQADENGGVRFFQVLNGPTAPEEFQYTLELPQGSSIVKEVNGSLTVHTSDGDFIVPTPWARDADGRMVWAQYFTDGESTIDLVVNHHGEDLAYPVTADPVWLTPWIVAQIIRCGAGALLGWISSGGWDWWWRALAVAGGCLIGMR</sequence>
<evidence type="ECO:0000313" key="2">
    <source>
        <dbReference type="EMBL" id="QUF05263.1"/>
    </source>
</evidence>
<feature type="chain" id="PRO_5041338888" evidence="1">
    <location>
        <begin position="29"/>
        <end position="275"/>
    </location>
</feature>
<organism evidence="2 3">
    <name type="scientific">Actinosynnema pretiosum subsp. pretiosum</name>
    <dbReference type="NCBI Taxonomy" id="103721"/>
    <lineage>
        <taxon>Bacteria</taxon>
        <taxon>Bacillati</taxon>
        <taxon>Actinomycetota</taxon>
        <taxon>Actinomycetes</taxon>
        <taxon>Pseudonocardiales</taxon>
        <taxon>Pseudonocardiaceae</taxon>
        <taxon>Actinosynnema</taxon>
    </lineage>
</organism>
<proteinExistence type="predicted"/>
<dbReference type="Proteomes" id="UP000677152">
    <property type="component" value="Chromosome"/>
</dbReference>
<dbReference type="EMBL" id="CP073249">
    <property type="protein sequence ID" value="QUF05263.1"/>
    <property type="molecule type" value="Genomic_DNA"/>
</dbReference>
<feature type="signal peptide" evidence="1">
    <location>
        <begin position="1"/>
        <end position="28"/>
    </location>
</feature>
<name>A0AA45L9I4_9PSEU</name>
<reference evidence="2" key="1">
    <citation type="submission" date="2021-04" db="EMBL/GenBank/DDBJ databases">
        <title>Genomic sequence of Actinosynnema pretiosum subsp. pretiosum ATCC 31280 (C-14919).</title>
        <authorList>
            <person name="Bai L."/>
            <person name="Wang X."/>
            <person name="Xiao Y."/>
        </authorList>
    </citation>
    <scope>NUCLEOTIDE SEQUENCE</scope>
    <source>
        <strain evidence="2">ATCC 31280</strain>
    </source>
</reference>
<evidence type="ECO:0000313" key="3">
    <source>
        <dbReference type="Proteomes" id="UP000677152"/>
    </source>
</evidence>
<keyword evidence="1" id="KW-0732">Signal</keyword>
<gene>
    <name evidence="2" type="ORF">KCV87_03875</name>
</gene>
<protein>
    <submittedName>
        <fullName evidence="2">Uncharacterized protein</fullName>
    </submittedName>
</protein>